<dbReference type="GO" id="GO:0017136">
    <property type="term" value="F:histone deacetylase activity, NAD-dependent"/>
    <property type="evidence" value="ECO:0007669"/>
    <property type="project" value="TreeGrafter"/>
</dbReference>
<keyword evidence="3" id="KW-0520">NAD</keyword>
<evidence type="ECO:0000259" key="5">
    <source>
        <dbReference type="PROSITE" id="PS50305"/>
    </source>
</evidence>
<dbReference type="AlphaFoldDB" id="A0A1N7KKD0"/>
<dbReference type="Gene3D" id="3.40.50.1220">
    <property type="entry name" value="TPP-binding domain"/>
    <property type="match status" value="1"/>
</dbReference>
<dbReference type="GO" id="GO:0046872">
    <property type="term" value="F:metal ion binding"/>
    <property type="evidence" value="ECO:0007669"/>
    <property type="project" value="UniProtKB-KW"/>
</dbReference>
<name>A0A1N7KKD0_9BACL</name>
<keyword evidence="2" id="KW-0808">Transferase</keyword>
<dbReference type="EMBL" id="FTOO01000002">
    <property type="protein sequence ID" value="SIS62081.1"/>
    <property type="molecule type" value="Genomic_DNA"/>
</dbReference>
<dbReference type="OrthoDB" id="9800582at2"/>
<keyword evidence="4" id="KW-0479">Metal-binding</keyword>
<feature type="binding site" evidence="4">
    <location>
        <position position="127"/>
    </location>
    <ligand>
        <name>Zn(2+)</name>
        <dbReference type="ChEBI" id="CHEBI:29105"/>
    </ligand>
</feature>
<dbReference type="InterPro" id="IPR026591">
    <property type="entry name" value="Sirtuin_cat_small_dom_sf"/>
</dbReference>
<dbReference type="InterPro" id="IPR029035">
    <property type="entry name" value="DHS-like_NAD/FAD-binding_dom"/>
</dbReference>
<dbReference type="PANTHER" id="PTHR11085">
    <property type="entry name" value="NAD-DEPENDENT PROTEIN DEACYLASE SIRTUIN-5, MITOCHONDRIAL-RELATED"/>
    <property type="match status" value="1"/>
</dbReference>
<dbReference type="Pfam" id="PF02146">
    <property type="entry name" value="SIR2"/>
    <property type="match status" value="1"/>
</dbReference>
<feature type="binding site" evidence="4">
    <location>
        <position position="130"/>
    </location>
    <ligand>
        <name>Zn(2+)</name>
        <dbReference type="ChEBI" id="CHEBI:29105"/>
    </ligand>
</feature>
<dbReference type="SUPFAM" id="SSF52467">
    <property type="entry name" value="DHS-like NAD/FAD-binding domain"/>
    <property type="match status" value="1"/>
</dbReference>
<organism evidence="6 7">
    <name type="scientific">Alicyclobacillus vulcanalis</name>
    <dbReference type="NCBI Taxonomy" id="252246"/>
    <lineage>
        <taxon>Bacteria</taxon>
        <taxon>Bacillati</taxon>
        <taxon>Bacillota</taxon>
        <taxon>Bacilli</taxon>
        <taxon>Bacillales</taxon>
        <taxon>Alicyclobacillaceae</taxon>
        <taxon>Alicyclobacillus</taxon>
    </lineage>
</organism>
<gene>
    <name evidence="6" type="ORF">SAMN05421799_10211</name>
</gene>
<dbReference type="GO" id="GO:0070403">
    <property type="term" value="F:NAD+ binding"/>
    <property type="evidence" value="ECO:0007669"/>
    <property type="project" value="InterPro"/>
</dbReference>
<reference evidence="7" key="1">
    <citation type="submission" date="2017-01" db="EMBL/GenBank/DDBJ databases">
        <authorList>
            <person name="Varghese N."/>
            <person name="Submissions S."/>
        </authorList>
    </citation>
    <scope>NUCLEOTIDE SEQUENCE [LARGE SCALE GENOMIC DNA]</scope>
    <source>
        <strain evidence="7">DSM 16176</strain>
    </source>
</reference>
<evidence type="ECO:0000256" key="4">
    <source>
        <dbReference type="PROSITE-ProRule" id="PRU00236"/>
    </source>
</evidence>
<evidence type="ECO:0000313" key="6">
    <source>
        <dbReference type="EMBL" id="SIS62081.1"/>
    </source>
</evidence>
<feature type="binding site" evidence="4">
    <location>
        <position position="150"/>
    </location>
    <ligand>
        <name>Zn(2+)</name>
        <dbReference type="ChEBI" id="CHEBI:29105"/>
    </ligand>
</feature>
<evidence type="ECO:0000256" key="3">
    <source>
        <dbReference type="ARBA" id="ARBA00023027"/>
    </source>
</evidence>
<dbReference type="Gene3D" id="3.30.1600.10">
    <property type="entry name" value="SIR2/SIRT2 'Small Domain"/>
    <property type="match status" value="1"/>
</dbReference>
<proteinExistence type="predicted"/>
<keyword evidence="4" id="KW-0862">Zinc</keyword>
<dbReference type="STRING" id="252246.SAMN05421799_10211"/>
<feature type="active site" description="Proton acceptor" evidence="4">
    <location>
        <position position="119"/>
    </location>
</feature>
<dbReference type="InterPro" id="IPR003000">
    <property type="entry name" value="Sirtuin"/>
</dbReference>
<dbReference type="PROSITE" id="PS50305">
    <property type="entry name" value="SIRTUIN"/>
    <property type="match status" value="1"/>
</dbReference>
<evidence type="ECO:0000256" key="1">
    <source>
        <dbReference type="ARBA" id="ARBA00012928"/>
    </source>
</evidence>
<feature type="binding site" evidence="4">
    <location>
        <position position="147"/>
    </location>
    <ligand>
        <name>Zn(2+)</name>
        <dbReference type="ChEBI" id="CHEBI:29105"/>
    </ligand>
</feature>
<feature type="domain" description="Deacetylase sirtuin-type" evidence="5">
    <location>
        <begin position="4"/>
        <end position="237"/>
    </location>
</feature>
<sequence length="237" mass="26748">MLYYCSGKPSAKRVSGHLWTWPKSRLLALTGAGISVESGLPTVNDEVAGVPLRSLFEPWIWEKRPLDAFRAYRQMVRDWQRKRPNRAHLALAQADLPIITQNIDGLHWAAGSERVIELHGNLRELRCPSCAGIFQSALIWRSLLPSCPTCGHLLRPGFALEGEQVRHIARAMDWLGEAHGLLVVGTELQMTPVRTLYEIARRRNLPIAWVHDHAEEWVPHLLGQEGPVDSLFRPGEV</sequence>
<keyword evidence="7" id="KW-1185">Reference proteome</keyword>
<evidence type="ECO:0000256" key="2">
    <source>
        <dbReference type="ARBA" id="ARBA00022679"/>
    </source>
</evidence>
<evidence type="ECO:0000313" key="7">
    <source>
        <dbReference type="Proteomes" id="UP000186156"/>
    </source>
</evidence>
<dbReference type="Proteomes" id="UP000186156">
    <property type="component" value="Unassembled WGS sequence"/>
</dbReference>
<dbReference type="EC" id="2.3.1.286" evidence="1"/>
<protein>
    <recommendedName>
        <fullName evidence="1">protein acetyllysine N-acetyltransferase</fullName>
        <ecNumber evidence="1">2.3.1.286</ecNumber>
    </recommendedName>
</protein>
<dbReference type="PANTHER" id="PTHR11085:SF10">
    <property type="entry name" value="NAD-DEPENDENT PROTEIN DEACYLASE SIRTUIN-5, MITOCHONDRIAL-RELATED"/>
    <property type="match status" value="1"/>
</dbReference>
<dbReference type="InterPro" id="IPR050134">
    <property type="entry name" value="NAD-dep_sirtuin_deacylases"/>
</dbReference>
<accession>A0A1N7KKD0</accession>
<dbReference type="InterPro" id="IPR026590">
    <property type="entry name" value="Ssirtuin_cat_dom"/>
</dbReference>